<dbReference type="InterPro" id="IPR029058">
    <property type="entry name" value="AB_hydrolase_fold"/>
</dbReference>
<organism evidence="1 2">
    <name type="scientific">Weissella bombi</name>
    <dbReference type="NCBI Taxonomy" id="1505725"/>
    <lineage>
        <taxon>Bacteria</taxon>
        <taxon>Bacillati</taxon>
        <taxon>Bacillota</taxon>
        <taxon>Bacilli</taxon>
        <taxon>Lactobacillales</taxon>
        <taxon>Lactobacillaceae</taxon>
        <taxon>Weissella</taxon>
    </lineage>
</organism>
<protein>
    <submittedName>
        <fullName evidence="1">S-formylglutathione hydrolase FrmB</fullName>
    </submittedName>
</protein>
<dbReference type="GO" id="GO:0016787">
    <property type="term" value="F:hydrolase activity"/>
    <property type="evidence" value="ECO:0007669"/>
    <property type="project" value="UniProtKB-KW"/>
</dbReference>
<sequence length="241" mass="27701">MAIMHLTRYSQKLQTQTNLSVILPDDFTDYPLPAIWLFHGLGDNGTVWARKTIIESLADTYKVAIIMPNMGRSFYMNEQHGMPYWDYLTTEFIPGMQQLLPITTEPNKNFVIGNSMGGFGAMKLGLSHPDWFRAVAMLSPVVDLNDIIPIMPDYDHVFGPKVPENYLQSLMDKSDHAAFQQLSWYRVIGQDDFMKQSNDAFTDVIQANGIKETYLVHPGTHNWDFWNQEIQTIFAWIDTLK</sequence>
<reference evidence="2" key="1">
    <citation type="submission" date="2016-08" db="EMBL/GenBank/DDBJ databases">
        <authorList>
            <person name="Varghese N."/>
            <person name="Submissions Spin"/>
        </authorList>
    </citation>
    <scope>NUCLEOTIDE SEQUENCE [LARGE SCALE GENOMIC DNA]</scope>
    <source>
        <strain evidence="2">R-53094</strain>
    </source>
</reference>
<gene>
    <name evidence="1" type="ORF">GA0061074_1185</name>
</gene>
<accession>A0A1C4BZE4</accession>
<name>A0A1C4BZE4_9LACO</name>
<evidence type="ECO:0000313" key="2">
    <source>
        <dbReference type="Proteomes" id="UP000199268"/>
    </source>
</evidence>
<dbReference type="InterPro" id="IPR050583">
    <property type="entry name" value="Mycobacterial_A85_antigen"/>
</dbReference>
<dbReference type="Pfam" id="PF00756">
    <property type="entry name" value="Esterase"/>
    <property type="match status" value="1"/>
</dbReference>
<keyword evidence="2" id="KW-1185">Reference proteome</keyword>
<keyword evidence="1" id="KW-0378">Hydrolase</keyword>
<dbReference type="AlphaFoldDB" id="A0A1C4BZE4"/>
<dbReference type="EMBL" id="FMAO01000018">
    <property type="protein sequence ID" value="SCC12104.1"/>
    <property type="molecule type" value="Genomic_DNA"/>
</dbReference>
<proteinExistence type="predicted"/>
<dbReference type="InterPro" id="IPR000801">
    <property type="entry name" value="Esterase-like"/>
</dbReference>
<dbReference type="STRING" id="1505725.GA0061074_1185"/>
<dbReference type="Proteomes" id="UP000199268">
    <property type="component" value="Unassembled WGS sequence"/>
</dbReference>
<dbReference type="PANTHER" id="PTHR48098:SF1">
    <property type="entry name" value="DIACYLGLYCEROL ACYLTRANSFERASE_MYCOLYLTRANSFERASE AG85A"/>
    <property type="match status" value="1"/>
</dbReference>
<dbReference type="Gene3D" id="3.40.50.1820">
    <property type="entry name" value="alpha/beta hydrolase"/>
    <property type="match status" value="1"/>
</dbReference>
<evidence type="ECO:0000313" key="1">
    <source>
        <dbReference type="EMBL" id="SCC12104.1"/>
    </source>
</evidence>
<dbReference type="RefSeq" id="WP_092463822.1">
    <property type="nucleotide sequence ID" value="NZ_BJEE01000001.1"/>
</dbReference>
<dbReference type="SUPFAM" id="SSF53474">
    <property type="entry name" value="alpha/beta-Hydrolases"/>
    <property type="match status" value="1"/>
</dbReference>
<dbReference type="OrthoDB" id="9803578at2"/>
<dbReference type="GO" id="GO:0016747">
    <property type="term" value="F:acyltransferase activity, transferring groups other than amino-acyl groups"/>
    <property type="evidence" value="ECO:0007669"/>
    <property type="project" value="TreeGrafter"/>
</dbReference>
<dbReference type="PANTHER" id="PTHR48098">
    <property type="entry name" value="ENTEROCHELIN ESTERASE-RELATED"/>
    <property type="match status" value="1"/>
</dbReference>